<dbReference type="InterPro" id="IPR036404">
    <property type="entry name" value="Jacalin-like_lectin_dom_sf"/>
</dbReference>
<dbReference type="EMBL" id="LWDE02000257">
    <property type="protein sequence ID" value="KAE8249912.1"/>
    <property type="molecule type" value="Genomic_DNA"/>
</dbReference>
<keyword evidence="1" id="KW-0175">Coiled coil</keyword>
<accession>A0A8X7SY75</accession>
<evidence type="ECO:0000313" key="3">
    <source>
        <dbReference type="EMBL" id="KAE8249912.1"/>
    </source>
</evidence>
<evidence type="ECO:0000256" key="1">
    <source>
        <dbReference type="SAM" id="Coils"/>
    </source>
</evidence>
<feature type="region of interest" description="Disordered" evidence="2">
    <location>
        <begin position="129"/>
        <end position="236"/>
    </location>
</feature>
<keyword evidence="4" id="KW-1185">Reference proteome</keyword>
<feature type="compositionally biased region" description="Low complexity" evidence="2">
    <location>
        <begin position="211"/>
        <end position="228"/>
    </location>
</feature>
<proteinExistence type="predicted"/>
<comment type="caution">
    <text evidence="3">The sequence shown here is derived from an EMBL/GenBank/DDBJ whole genome shotgun (WGS) entry which is preliminary data.</text>
</comment>
<feature type="compositionally biased region" description="Low complexity" evidence="2">
    <location>
        <begin position="152"/>
        <end position="163"/>
    </location>
</feature>
<dbReference type="Proteomes" id="UP000077684">
    <property type="component" value="Unassembled WGS sequence"/>
</dbReference>
<dbReference type="SUPFAM" id="SSF51101">
    <property type="entry name" value="Mannose-binding lectins"/>
    <property type="match status" value="1"/>
</dbReference>
<protein>
    <submittedName>
        <fullName evidence="3">Uncharacterized protein</fullName>
    </submittedName>
</protein>
<evidence type="ECO:0000313" key="4">
    <source>
        <dbReference type="Proteomes" id="UP000077684"/>
    </source>
</evidence>
<gene>
    <name evidence="3" type="ORF">A4X06_0g3016</name>
</gene>
<name>A0A8X7SY75_9BASI</name>
<reference evidence="3" key="2">
    <citation type="journal article" date="2019" name="IMA Fungus">
        <title>Genome sequencing and comparison of five Tilletia species to identify candidate genes for the detection of regulated species infecting wheat.</title>
        <authorList>
            <person name="Nguyen H.D.T."/>
            <person name="Sultana T."/>
            <person name="Kesanakurti P."/>
            <person name="Hambleton S."/>
        </authorList>
    </citation>
    <scope>NUCLEOTIDE SEQUENCE</scope>
    <source>
        <strain evidence="3">DAOMC 236426</strain>
    </source>
</reference>
<feature type="compositionally biased region" description="Acidic residues" evidence="2">
    <location>
        <begin position="141"/>
        <end position="151"/>
    </location>
</feature>
<evidence type="ECO:0000256" key="2">
    <source>
        <dbReference type="SAM" id="MobiDB-lite"/>
    </source>
</evidence>
<organism evidence="3 4">
    <name type="scientific">Tilletia controversa</name>
    <name type="common">dwarf bunt fungus</name>
    <dbReference type="NCBI Taxonomy" id="13291"/>
    <lineage>
        <taxon>Eukaryota</taxon>
        <taxon>Fungi</taxon>
        <taxon>Dikarya</taxon>
        <taxon>Basidiomycota</taxon>
        <taxon>Ustilaginomycotina</taxon>
        <taxon>Exobasidiomycetes</taxon>
        <taxon>Tilletiales</taxon>
        <taxon>Tilletiaceae</taxon>
        <taxon>Tilletia</taxon>
    </lineage>
</organism>
<feature type="coiled-coil region" evidence="1">
    <location>
        <begin position="997"/>
        <end position="1084"/>
    </location>
</feature>
<sequence>MSLLLAPYNNAMRLGQGFNSFTHEILIDDAVTIGPLQPENITDNSGSSARLSALILGKPSMWTKQEQVLLNTAILEEARQKRKDIEEEKSSGEAALLEESEAAEAAAAKKQAQQDNLKKLAIGAGVTIEMSPSPSVRQAEAEEDDDTESEEGVAGVTQAQAAGEDNASEGDPIPSTEPTAGVDTPGADVDNPAVENSESGVSTAEPKDQADSPASPAQPEAASTPTETAKTELATKADAVDKKEVANEATKQKAAKVAALKLKRKQDEVKRAIQRRERAPEMLEAANQFKVTLSLEDMAKMHKKFLMPKSTHTTPNTDGQKTQIFDIQNSTGVSQTVIYQSRFVDKLSDITSDMGVSAGLSIKKSSCGGSGRGSFIDTDKFKSSDMNYYISVKVVNQSINFKDALEFNNIENVGAEEFRRVFGDAFISGFIEGGELNALISMKILNKAKSTDIKAEGSIALGKESLDISAKGAFAKAKANLDLNTETTVQVSWIGGGVIKPPEEAWTIESLARAATRFPDHVATSPGRTYAILTKYDNLRSYQALKPKDLSPCDYENAALYSEELLDLFMSLKALYGRLTTQISEVQSGTLKFKKVEGEAERKKAQSQQFSDAEDHRTLETLTDAEKKARIGFFPSTLDGLDDARQAVRDQMNLIIERVDEITKDPSQVLDNPREKFLPFFAFETLLPMVESAFRTSKRTAPLTGEKMFGDEAGNDSSSDVAHRMCIVKKPIGAAVSNASNASGADDNKEAASTVTSSGKTIKLLRQENNAIEMFLAARDEGVENSLRLTPPMGNELSNPVPGTLFTALDFIQPSFLLRKVTATVTEGVISGLSCKYTNGLSWKRGVVDPESESLDLAPDERITSVIITVGTEAVIKSPEFVLSIKFVTNRGESLIAHEPNVRRAGFGRRFIGKRAFSNVRSVTWEPPLDRGYVSGFWGWSSEKGINPGIFRLGIVWANQNAVDQTAPDDAKKTAAFEADAALEERVSTEEILARNLKESETKLANINQLVTALRKQSEVSDAAAQKTSDDKTAAERKIKEAEQKINDLEGKLVSLTTSTEKTRQALEQQLSAVKEAKGRAESIISALSNEGFRLKHTFSGKFMHCDLDGDEHLARIRGMAGEKAQLFRVEPNATGTAFSFYLVDGNRKWYLKVAAEGSDDKNVQVAQQDCTWFTLFYHYKNEFRMHPVDAQGFSLQPLGWTKDEGAAVRSSRSRFKGNNRWSFA</sequence>
<dbReference type="AlphaFoldDB" id="A0A8X7SY75"/>
<reference evidence="3" key="1">
    <citation type="submission" date="2016-04" db="EMBL/GenBank/DDBJ databases">
        <authorList>
            <person name="Nguyen H.D."/>
            <person name="Samba Siva P."/>
            <person name="Cullis J."/>
            <person name="Levesque C.A."/>
            <person name="Hambleton S."/>
        </authorList>
    </citation>
    <scope>NUCLEOTIDE SEQUENCE</scope>
    <source>
        <strain evidence="3">DAOMC 236426</strain>
    </source>
</reference>
<dbReference type="Gene3D" id="2.100.10.30">
    <property type="entry name" value="Jacalin-like lectin domain"/>
    <property type="match status" value="1"/>
</dbReference>